<feature type="transmembrane region" description="Helical" evidence="1">
    <location>
        <begin position="197"/>
        <end position="219"/>
    </location>
</feature>
<reference evidence="2 3" key="1">
    <citation type="submission" date="2021-05" db="EMBL/GenBank/DDBJ databases">
        <title>Mosquito community composition shapes virus prevalence patterns along anthropogenic disturbance gradients.</title>
        <authorList>
            <person name="Hermanns K."/>
            <person name="Marklewitz M."/>
            <person name="Zirkel F."/>
            <person name="Kopp A."/>
            <person name="Kramer-Schadt S."/>
            <person name="Junglen S."/>
        </authorList>
    </citation>
    <scope>NUCLEOTIDE SEQUENCE [LARGE SCALE GENOMIC DNA]</scope>
    <source>
        <strain evidence="2 3">A28-CI-2004</strain>
    </source>
</reference>
<keyword evidence="1" id="KW-0472">Membrane</keyword>
<dbReference type="Proteomes" id="UP001263421">
    <property type="component" value="Genome"/>
</dbReference>
<keyword evidence="1" id="KW-1133">Transmembrane helix</keyword>
<evidence type="ECO:0000256" key="1">
    <source>
        <dbReference type="SAM" id="Phobius"/>
    </source>
</evidence>
<dbReference type="Gene3D" id="1.10.8.1320">
    <property type="match status" value="1"/>
</dbReference>
<feature type="transmembrane region" description="Helical" evidence="1">
    <location>
        <begin position="35"/>
        <end position="53"/>
    </location>
</feature>
<organism evidence="2 3">
    <name type="scientific">Spilikins virus</name>
    <dbReference type="NCBI Taxonomy" id="2895617"/>
    <lineage>
        <taxon>Viruses</taxon>
        <taxon>Riboviria</taxon>
        <taxon>Orthornavirae</taxon>
        <taxon>Negarnaviricota</taxon>
        <taxon>Polyploviricotina</taxon>
        <taxon>Bunyaviricetes</taxon>
        <taxon>Elliovirales</taxon>
        <taxon>Phasmaviridae</taxon>
        <taxon>Jonvirus</taxon>
        <taxon>Jonvirus spilikinsis</taxon>
    </lineage>
</organism>
<name>A0AAE9CSP6_9VIRU</name>
<keyword evidence="3" id="KW-1185">Reference proteome</keyword>
<keyword evidence="1" id="KW-0812">Transmembrane</keyword>
<feature type="transmembrane region" description="Helical" evidence="1">
    <location>
        <begin position="252"/>
        <end position="272"/>
    </location>
</feature>
<evidence type="ECO:0000313" key="2">
    <source>
        <dbReference type="EMBL" id="ULE62102.1"/>
    </source>
</evidence>
<feature type="transmembrane region" description="Helical" evidence="1">
    <location>
        <begin position="1023"/>
        <end position="1052"/>
    </location>
</feature>
<sequence>MMIKPIVVLLISCSIVVGLTFTIYGGIKDTRLAELGVYIVYLTGSIGLGMKAIQMFKFRTKDNENLVQDMCCENEDLSHNVEQASDTIDMLDDVKVVRTPTSLTMLRKPLAGMALLDMGTRVQSLIIEGNKNCCKVVSTMVQSRFCKISVNGLGECFSTKPGDITKMDTTGMLTVDGKFFCSRDEDCKTIEVAAMDYLATFLKFLIITFLVGLSVRLSVKMYGIIVSKRKVITKDQETGQTVEVEVFNYLSIWKALVIIILWAGSATLLYGLTKITSVKMSTEAFSINKNDRVTIHGLTEYQKETFNAEEYINSKNWDCKLNVEKYALEGVTETKCVEAIYAHRSKRQADETMPTNETIIQADGASESPKTEQGDKVEEGGRVYEVINGVTYIKNIVTETTYGLNYGSHKYGVDTDNVDPRCLSQRVIEDKVIHGISRCFRRCEHVAKVEVCSIVYSNINVRSKRAATPAKTVYEFSMGDARVDVDKPLGDSYTVQLFSGFFTAWTDKTITDNGFEGGIIKSFEADGSEKGTGKDCGYVGSAPKMGFICTHKRREMITCHKGYYGKGREGSTEFECIKYDEQTAQDNMPLFLNPYINTDSIARTGGLARIEENIPIDTSFRIDNQNYDIKGKISYFESSQDSDQVSGQDKYFIYSAIVVATLSAPDAGSVRSFAHYYTKLMQNNAVGPASDLSALKAYTMFKARTLDVEAPDFSLDFIYRPKQNRVNCKSGWQDRVQYSFVYKTDVMNSRGKSYNEACPVSTVACSESFSQLTVGTSIEVVIPIYYAIRMYGPVKANVKIFNKIMDTITLTNGMTECLDCLKVRGEWYKPDFSSVSTDVTVTGYPLTHMTGLFSPRSTIGCEPVEIFWFYLAHPKMGAALYLAKVSATADIGKYSVKGKCKQVSHDSAGNLKCDGAYAMTIPIVKYTTFYTKESKVSKCHMQNNHLVCKSQGTTEYHECTRTIDTDQPFKCSKKQVGNMTQEIMPNTQNFVRYNNEVIVVSRGAHMDETALFSGLVDIGHRCVWCLSLLLTLAGFGYLVALIGLLLVVIGYINMYNIKRILKSLSVISPGLSCNQCGSDVDNQDEMDRHTSFCMWNMCPYCARKVKKDSNGPTRIYRRKYSSNRALRSHIRRAHTPQKINKILSFFKIRRMSVVAFIYVEWMLLKSVDSQIINHRTGLRSNHTGQVYEVDERLFECSDKWCEMSGSVTMDLPITPGVKFVMQTTKAGVTYSRNMEVQQALIKTTCTYDYSSMSFEEGTIKTTVKCTDTVNCNSFKRPDLFTPLGTGKEDKYVPFETSNPLKEYYCPTSHTCRSPAVGFTWLAAGCVSINTGIAIGYKSLLPLPTEDLIAVFTCKVVSIDYKICDGADCSEITSGSEKVTNGSIRFPVVPVPLFSVFRVGSVVKQGEVRPRMLLMDPPSGSQVSRFGYYQFKSYMIPQASTCIEGMVAAPVSCSIVEHGLHPATECEKQGYVINFHDLLSDEKPLTDAINCNMEETTMKWATKVIERSIVVNGKTHTDSQTVSIPSMDLSLKSCNFGSRQVFLDNNDKIKLRAHDFVGTIKSGKCTGNYNRNHKAKLDLDIDTITSGMVNLRCGDGSSDACYINTDVTNTCNLTLILPGVYKCTYNDKQLSIDCTNLTLSQPDLASGTIVSGTGSSATDTWVSGFSLSLSTPWGIAAVTVGTMLIVFFGILVTWLWLSRRTMNVSLNTMRARPFMKNASYEAIESNKYKQKVY</sequence>
<feature type="transmembrane region" description="Helical" evidence="1">
    <location>
        <begin position="1672"/>
        <end position="1696"/>
    </location>
</feature>
<evidence type="ECO:0000313" key="3">
    <source>
        <dbReference type="Proteomes" id="UP001263421"/>
    </source>
</evidence>
<protein>
    <submittedName>
        <fullName evidence="2">GPC protein</fullName>
    </submittedName>
</protein>
<proteinExistence type="predicted"/>
<dbReference type="EMBL" id="MZ202270">
    <property type="protein sequence ID" value="ULE62102.1"/>
    <property type="molecule type" value="Viral_cRNA"/>
</dbReference>
<accession>A0AAE9CSP6</accession>